<evidence type="ECO:0000313" key="3">
    <source>
        <dbReference type="Proteomes" id="UP001176941"/>
    </source>
</evidence>
<feature type="compositionally biased region" description="Low complexity" evidence="1">
    <location>
        <begin position="77"/>
        <end position="91"/>
    </location>
</feature>
<reference evidence="2" key="1">
    <citation type="submission" date="2023-04" db="EMBL/GenBank/DDBJ databases">
        <authorList>
            <consortium name="ELIXIR-Norway"/>
        </authorList>
    </citation>
    <scope>NUCLEOTIDE SEQUENCE [LARGE SCALE GENOMIC DNA]</scope>
</reference>
<evidence type="ECO:0000313" key="2">
    <source>
        <dbReference type="EMBL" id="CAI9172315.1"/>
    </source>
</evidence>
<organism evidence="2 3">
    <name type="scientific">Rangifer tarandus platyrhynchus</name>
    <name type="common">Svalbard reindeer</name>
    <dbReference type="NCBI Taxonomy" id="3082113"/>
    <lineage>
        <taxon>Eukaryota</taxon>
        <taxon>Metazoa</taxon>
        <taxon>Chordata</taxon>
        <taxon>Craniata</taxon>
        <taxon>Vertebrata</taxon>
        <taxon>Euteleostomi</taxon>
        <taxon>Mammalia</taxon>
        <taxon>Eutheria</taxon>
        <taxon>Laurasiatheria</taxon>
        <taxon>Artiodactyla</taxon>
        <taxon>Ruminantia</taxon>
        <taxon>Pecora</taxon>
        <taxon>Cervidae</taxon>
        <taxon>Odocoileinae</taxon>
        <taxon>Rangifer</taxon>
    </lineage>
</organism>
<protein>
    <submittedName>
        <fullName evidence="2">Uncharacterized protein</fullName>
    </submittedName>
</protein>
<gene>
    <name evidence="2" type="ORF">MRATA1EN1_LOCUS21277</name>
</gene>
<dbReference type="Proteomes" id="UP001176941">
    <property type="component" value="Chromosome 32"/>
</dbReference>
<feature type="compositionally biased region" description="Pro residues" evidence="1">
    <location>
        <begin position="35"/>
        <end position="54"/>
    </location>
</feature>
<feature type="compositionally biased region" description="Basic and acidic residues" evidence="1">
    <location>
        <begin position="19"/>
        <end position="29"/>
    </location>
</feature>
<keyword evidence="3" id="KW-1185">Reference proteome</keyword>
<sequence length="161" mass="16435">MTKVSLSGARVDLTPGRPGSDRGGPRFRELSVQGPPQPRPGAAPPHLPLFPKAPPTAASSLPIGRGAVPEHRGAARGGASCCGRGECACAEPEPGRSLSAAAAPEEPERYPELGPAEAAVRRPRPGAPLLRRRQLLCRLLGSSWIGQGGLRLGAIAAPAAA</sequence>
<feature type="region of interest" description="Disordered" evidence="1">
    <location>
        <begin position="1"/>
        <end position="125"/>
    </location>
</feature>
<proteinExistence type="predicted"/>
<name>A0ABN8ZEU8_RANTA</name>
<dbReference type="EMBL" id="OX459968">
    <property type="protein sequence ID" value="CAI9172315.1"/>
    <property type="molecule type" value="Genomic_DNA"/>
</dbReference>
<evidence type="ECO:0000256" key="1">
    <source>
        <dbReference type="SAM" id="MobiDB-lite"/>
    </source>
</evidence>
<accession>A0ABN8ZEU8</accession>